<feature type="signal peptide" evidence="1">
    <location>
        <begin position="1"/>
        <end position="25"/>
    </location>
</feature>
<dbReference type="EMBL" id="LAJE02000171">
    <property type="protein sequence ID" value="OEO31103.1"/>
    <property type="molecule type" value="Genomic_DNA"/>
</dbReference>
<evidence type="ECO:0000259" key="2">
    <source>
        <dbReference type="Pfam" id="PF08239"/>
    </source>
</evidence>
<dbReference type="InterPro" id="IPR003646">
    <property type="entry name" value="SH3-like_bac-type"/>
</dbReference>
<comment type="caution">
    <text evidence="3">The sequence shown here is derived from an EMBL/GenBank/DDBJ whole genome shotgun (WGS) entry which is preliminary data.</text>
</comment>
<accession>A0A1E5XR98</accession>
<sequence>MFITSIKTAALATAIVLATAGASMAATWAYVDHDANVRKNHAAGSTVVNSVYEGDKVKVIGQWNNWYKLQISGPDGWVRSNVLDFDYYDDDYYPVKPVKPGYGFGSFCVDGKGAQFCVGGGTGY</sequence>
<keyword evidence="1" id="KW-0732">Signal</keyword>
<name>A0A1E5XR98_9HYPH</name>
<evidence type="ECO:0000313" key="3">
    <source>
        <dbReference type="EMBL" id="OEO31103.1"/>
    </source>
</evidence>
<keyword evidence="4" id="KW-1185">Reference proteome</keyword>
<reference evidence="3 4" key="1">
    <citation type="journal article" date="2015" name="Genome Announc.">
        <title>Genome Assemblies of Three Soil-Associated Devosia species: D. insulae, D. limi, and D. soli.</title>
        <authorList>
            <person name="Hassan Y.I."/>
            <person name="Lepp D."/>
            <person name="Zhou T."/>
        </authorList>
    </citation>
    <scope>NUCLEOTIDE SEQUENCE [LARGE SCALE GENOMIC DNA]</scope>
    <source>
        <strain evidence="3 4">DS-56</strain>
    </source>
</reference>
<proteinExistence type="predicted"/>
<dbReference type="Pfam" id="PF08239">
    <property type="entry name" value="SH3_3"/>
    <property type="match status" value="1"/>
</dbReference>
<dbReference type="RefSeq" id="WP_069909720.1">
    <property type="nucleotide sequence ID" value="NZ_LAJE02000171.1"/>
</dbReference>
<evidence type="ECO:0000313" key="4">
    <source>
        <dbReference type="Proteomes" id="UP000095463"/>
    </source>
</evidence>
<evidence type="ECO:0000256" key="1">
    <source>
        <dbReference type="SAM" id="SignalP"/>
    </source>
</evidence>
<dbReference type="Gene3D" id="2.30.30.40">
    <property type="entry name" value="SH3 Domains"/>
    <property type="match status" value="1"/>
</dbReference>
<feature type="domain" description="SH3b" evidence="2">
    <location>
        <begin position="35"/>
        <end position="82"/>
    </location>
</feature>
<dbReference type="Proteomes" id="UP000095463">
    <property type="component" value="Unassembled WGS sequence"/>
</dbReference>
<dbReference type="AlphaFoldDB" id="A0A1E5XR98"/>
<protein>
    <recommendedName>
        <fullName evidence="2">SH3b domain-containing protein</fullName>
    </recommendedName>
</protein>
<gene>
    <name evidence="3" type="ORF">VW23_018005</name>
</gene>
<organism evidence="3 4">
    <name type="scientific">Devosia insulae DS-56</name>
    <dbReference type="NCBI Taxonomy" id="1116389"/>
    <lineage>
        <taxon>Bacteria</taxon>
        <taxon>Pseudomonadati</taxon>
        <taxon>Pseudomonadota</taxon>
        <taxon>Alphaproteobacteria</taxon>
        <taxon>Hyphomicrobiales</taxon>
        <taxon>Devosiaceae</taxon>
        <taxon>Devosia</taxon>
    </lineage>
</organism>
<feature type="chain" id="PRO_5009190419" description="SH3b domain-containing protein" evidence="1">
    <location>
        <begin position="26"/>
        <end position="124"/>
    </location>
</feature>